<reference evidence="1" key="1">
    <citation type="submission" date="2018-05" db="EMBL/GenBank/DDBJ databases">
        <authorList>
            <person name="Lanie J.A."/>
            <person name="Ng W.-L."/>
            <person name="Kazmierczak K.M."/>
            <person name="Andrzejewski T.M."/>
            <person name="Davidsen T.M."/>
            <person name="Wayne K.J."/>
            <person name="Tettelin H."/>
            <person name="Glass J.I."/>
            <person name="Rusch D."/>
            <person name="Podicherti R."/>
            <person name="Tsui H.-C.T."/>
            <person name="Winkler M.E."/>
        </authorList>
    </citation>
    <scope>NUCLEOTIDE SEQUENCE</scope>
</reference>
<protein>
    <submittedName>
        <fullName evidence="1">Uncharacterized protein</fullName>
    </submittedName>
</protein>
<dbReference type="AlphaFoldDB" id="A0A382CBW5"/>
<gene>
    <name evidence="1" type="ORF">METZ01_LOCUS176176</name>
</gene>
<accession>A0A382CBW5</accession>
<sequence>IDAEVAEGKLHERLKELKSAHPGSLYTHVVFRKGNNLTHEEAYLFERDILSRYDYYESD</sequence>
<proteinExistence type="predicted"/>
<name>A0A382CBW5_9ZZZZ</name>
<organism evidence="1">
    <name type="scientific">marine metagenome</name>
    <dbReference type="NCBI Taxonomy" id="408172"/>
    <lineage>
        <taxon>unclassified sequences</taxon>
        <taxon>metagenomes</taxon>
        <taxon>ecological metagenomes</taxon>
    </lineage>
</organism>
<evidence type="ECO:0000313" key="1">
    <source>
        <dbReference type="EMBL" id="SVB23322.1"/>
    </source>
</evidence>
<dbReference type="EMBL" id="UINC01033675">
    <property type="protein sequence ID" value="SVB23322.1"/>
    <property type="molecule type" value="Genomic_DNA"/>
</dbReference>
<feature type="non-terminal residue" evidence="1">
    <location>
        <position position="1"/>
    </location>
</feature>